<reference evidence="4 5" key="1">
    <citation type="journal article" date="2011" name="Proc. Natl. Acad. Sci. U.S.A.">
        <title>Comparative genomics of xylose-fermenting fungi for enhanced biofuel production.</title>
        <authorList>
            <person name="Wohlbach D.J."/>
            <person name="Kuo A."/>
            <person name="Sato T.K."/>
            <person name="Potts K.M."/>
            <person name="Salamov A.A."/>
            <person name="LaButti K.M."/>
            <person name="Sun H."/>
            <person name="Clum A."/>
            <person name="Pangilinan J.L."/>
            <person name="Lindquist E.A."/>
            <person name="Lucas S."/>
            <person name="Lapidus A."/>
            <person name="Jin M."/>
            <person name="Gunawan C."/>
            <person name="Balan V."/>
            <person name="Dale B.E."/>
            <person name="Jeffries T.W."/>
            <person name="Zinkel R."/>
            <person name="Barry K.W."/>
            <person name="Grigoriev I.V."/>
            <person name="Gasch A.P."/>
        </authorList>
    </citation>
    <scope>NUCLEOTIDE SEQUENCE [LARGE SCALE GENOMIC DNA]</scope>
    <source>
        <strain evidence="5">NRRL Y-27907 / 11-Y1</strain>
    </source>
</reference>
<protein>
    <recommendedName>
        <fullName evidence="6">Monopolar spindle protein 2</fullName>
    </recommendedName>
</protein>
<evidence type="ECO:0000256" key="1">
    <source>
        <dbReference type="SAM" id="Coils"/>
    </source>
</evidence>
<feature type="compositionally biased region" description="Basic and acidic residues" evidence="2">
    <location>
        <begin position="135"/>
        <end position="144"/>
    </location>
</feature>
<evidence type="ECO:0000313" key="5">
    <source>
        <dbReference type="Proteomes" id="UP000000709"/>
    </source>
</evidence>
<keyword evidence="1" id="KW-0175">Coiled coil</keyword>
<gene>
    <name evidence="4" type="ORF">SPAPADRAFT_132013</name>
</gene>
<dbReference type="STRING" id="619300.G3AGI5"/>
<proteinExistence type="predicted"/>
<evidence type="ECO:0008006" key="6">
    <source>
        <dbReference type="Google" id="ProtNLM"/>
    </source>
</evidence>
<dbReference type="Gene3D" id="1.10.287.1490">
    <property type="match status" value="1"/>
</dbReference>
<dbReference type="GeneID" id="18869629"/>
<keyword evidence="3" id="KW-0812">Transmembrane</keyword>
<name>G3AGI5_SPAPN</name>
<dbReference type="HOGENOM" id="CLU_771585_0_0_1"/>
<dbReference type="Proteomes" id="UP000000709">
    <property type="component" value="Unassembled WGS sequence"/>
</dbReference>
<organism evidence="5">
    <name type="scientific">Spathaspora passalidarum (strain NRRL Y-27907 / 11-Y1)</name>
    <dbReference type="NCBI Taxonomy" id="619300"/>
    <lineage>
        <taxon>Eukaryota</taxon>
        <taxon>Fungi</taxon>
        <taxon>Dikarya</taxon>
        <taxon>Ascomycota</taxon>
        <taxon>Saccharomycotina</taxon>
        <taxon>Pichiomycetes</taxon>
        <taxon>Debaryomycetaceae</taxon>
        <taxon>Spathaspora</taxon>
    </lineage>
</organism>
<dbReference type="OMA" id="MFALNIM"/>
<dbReference type="EMBL" id="GL996499">
    <property type="protein sequence ID" value="EGW35324.1"/>
    <property type="molecule type" value="Genomic_DNA"/>
</dbReference>
<feature type="coiled-coil region" evidence="1">
    <location>
        <begin position="174"/>
        <end position="208"/>
    </location>
</feature>
<accession>G3AGI5</accession>
<dbReference type="InParanoid" id="G3AGI5"/>
<feature type="transmembrane region" description="Helical" evidence="3">
    <location>
        <begin position="320"/>
        <end position="345"/>
    </location>
</feature>
<dbReference type="AlphaFoldDB" id="G3AGI5"/>
<feature type="region of interest" description="Disordered" evidence="2">
    <location>
        <begin position="116"/>
        <end position="144"/>
    </location>
</feature>
<dbReference type="eggNOG" id="ENOG502RQ02">
    <property type="taxonomic scope" value="Eukaryota"/>
</dbReference>
<dbReference type="OrthoDB" id="4007944at2759"/>
<evidence type="ECO:0000256" key="3">
    <source>
        <dbReference type="SAM" id="Phobius"/>
    </source>
</evidence>
<evidence type="ECO:0000256" key="2">
    <source>
        <dbReference type="SAM" id="MobiDB-lite"/>
    </source>
</evidence>
<keyword evidence="3" id="KW-0472">Membrane</keyword>
<keyword evidence="5" id="KW-1185">Reference proteome</keyword>
<keyword evidence="3" id="KW-1133">Transmembrane helix</keyword>
<feature type="coiled-coil region" evidence="1">
    <location>
        <begin position="232"/>
        <end position="280"/>
    </location>
</feature>
<dbReference type="KEGG" id="spaa:SPAPADRAFT_132013"/>
<dbReference type="RefSeq" id="XP_007372736.1">
    <property type="nucleotide sequence ID" value="XM_007372674.1"/>
</dbReference>
<sequence>MAIGISRPVDDLINLSWIRTARGVNREYIYASQLQSVIAEIEKALAIGSILTEDEMRLFIKLAEKKQDMKIKKTQLKELISAAAEMHSFEELLQTRFNMGESDIRRCLNVPSSGYDEHTKSPIVPVSRPLSSRTPSDERSGAKSDKGLLWEELHVKDKYIHDKDHEIELKNTENLNLRRINREQEKSIRKLDNELSVLKNHVRSLESQLSKIPGERATRNLLTKLKDRDLVIKSLEQVCEEYRENISDLEKKEAENFKELNEIKKTLNHQDQIFENLQKNLPVGSTGDTKLKGFLMNLPFVKQYLYYLQYKHENKDVKMFILNIIALIFAACLVGNILQLIFYVIMAFIRSKGECETAQYVYDDYNFNGGWLTRSSFFDNWRGIMWLEELIYRFTDW</sequence>
<evidence type="ECO:0000313" key="4">
    <source>
        <dbReference type="EMBL" id="EGW35324.1"/>
    </source>
</evidence>